<evidence type="ECO:0000259" key="6">
    <source>
        <dbReference type="PROSITE" id="PS50262"/>
    </source>
</evidence>
<evidence type="ECO:0000256" key="1">
    <source>
        <dbReference type="ARBA" id="ARBA00004370"/>
    </source>
</evidence>
<keyword evidence="4 5" id="KW-0472">Membrane</keyword>
<dbReference type="InterPro" id="IPR053219">
    <property type="entry name" value="GPCR_Dmsr-1"/>
</dbReference>
<keyword evidence="2 5" id="KW-0812">Transmembrane</keyword>
<evidence type="ECO:0000313" key="8">
    <source>
        <dbReference type="Proteomes" id="UP000276776"/>
    </source>
</evidence>
<dbReference type="OMA" id="FHTIAFT"/>
<protein>
    <submittedName>
        <fullName evidence="9">G_PROTEIN_RECEP_F1_2 domain-containing protein</fullName>
    </submittedName>
</protein>
<dbReference type="GO" id="GO:0008528">
    <property type="term" value="F:G protein-coupled peptide receptor activity"/>
    <property type="evidence" value="ECO:0007669"/>
    <property type="project" value="InterPro"/>
</dbReference>
<feature type="transmembrane region" description="Helical" evidence="5">
    <location>
        <begin position="316"/>
        <end position="337"/>
    </location>
</feature>
<proteinExistence type="predicted"/>
<organism evidence="9">
    <name type="scientific">Thelazia callipaeda</name>
    <name type="common">Oriental eyeworm</name>
    <name type="synonym">Parasitic nematode</name>
    <dbReference type="NCBI Taxonomy" id="103827"/>
    <lineage>
        <taxon>Eukaryota</taxon>
        <taxon>Metazoa</taxon>
        <taxon>Ecdysozoa</taxon>
        <taxon>Nematoda</taxon>
        <taxon>Chromadorea</taxon>
        <taxon>Rhabditida</taxon>
        <taxon>Spirurina</taxon>
        <taxon>Spiruromorpha</taxon>
        <taxon>Thelazioidea</taxon>
        <taxon>Thelaziidae</taxon>
        <taxon>Thelazia</taxon>
    </lineage>
</organism>
<sequence>MDYDNRYFDDDCMFGGCYLRPFSKFYDRIHIPLSVSICAFGAVSNIFNIIVLTRKAMRTPVNILLAGLSFSQWLLATNYLGLLAVEYYRNQCCRLPWTYPFALYRLINVNCNVIFHTVAFAHTLLIAIFRYGALKWPVQASNYLYRPELALLATILMWFIVPILCIPIFFTSQVGELEIDYLNCSLKRMYDLNYSQNSTLVKFVFWMFGIVLKLIPSFLLTLFVVALIRSLHTVERKHRFLTCNKLLKSGKNNESLTSSSRFANNIRKTYMSTSRTTRMLICILFLCIAVELPHGILNLCTGIYGENFGIRIYDYLGSFMEMLTLLYSSISFILYCTMSHDYLSTFKSLFCSCLIENSTLSGRK</sequence>
<evidence type="ECO:0000256" key="5">
    <source>
        <dbReference type="SAM" id="Phobius"/>
    </source>
</evidence>
<dbReference type="OrthoDB" id="5864054at2759"/>
<keyword evidence="8" id="KW-1185">Reference proteome</keyword>
<evidence type="ECO:0000256" key="4">
    <source>
        <dbReference type="ARBA" id="ARBA00023136"/>
    </source>
</evidence>
<dbReference type="STRING" id="103827.A0A0N5CR56"/>
<dbReference type="Pfam" id="PF10324">
    <property type="entry name" value="7TM_GPCR_Srw"/>
    <property type="match status" value="1"/>
</dbReference>
<name>A0A0N5CR56_THECL</name>
<reference evidence="9" key="1">
    <citation type="submission" date="2017-02" db="UniProtKB">
        <authorList>
            <consortium name="WormBaseParasite"/>
        </authorList>
    </citation>
    <scope>IDENTIFICATION</scope>
</reference>
<gene>
    <name evidence="7" type="ORF">TCLT_LOCUS2707</name>
</gene>
<dbReference type="GO" id="GO:0005886">
    <property type="term" value="C:plasma membrane"/>
    <property type="evidence" value="ECO:0007669"/>
    <property type="project" value="TreeGrafter"/>
</dbReference>
<feature type="transmembrane region" description="Helical" evidence="5">
    <location>
        <begin position="280"/>
        <end position="304"/>
    </location>
</feature>
<feature type="transmembrane region" description="Helical" evidence="5">
    <location>
        <begin position="29"/>
        <end position="51"/>
    </location>
</feature>
<comment type="subcellular location">
    <subcellularLocation>
        <location evidence="1">Membrane</location>
    </subcellularLocation>
</comment>
<feature type="transmembrane region" description="Helical" evidence="5">
    <location>
        <begin position="63"/>
        <end position="82"/>
    </location>
</feature>
<dbReference type="Gene3D" id="1.20.1070.10">
    <property type="entry name" value="Rhodopsin 7-helix transmembrane proteins"/>
    <property type="match status" value="1"/>
</dbReference>
<dbReference type="AlphaFoldDB" id="A0A0N5CR56"/>
<evidence type="ECO:0000256" key="2">
    <source>
        <dbReference type="ARBA" id="ARBA00022692"/>
    </source>
</evidence>
<accession>A0A0N5CR56</accession>
<dbReference type="PANTHER" id="PTHR46273">
    <property type="entry name" value="MYOSUPPRESSIN RECEPTOR 1, ISOFORM B-RELATED"/>
    <property type="match status" value="1"/>
</dbReference>
<dbReference type="InterPro" id="IPR017452">
    <property type="entry name" value="GPCR_Rhodpsn_7TM"/>
</dbReference>
<reference evidence="7 8" key="2">
    <citation type="submission" date="2018-11" db="EMBL/GenBank/DDBJ databases">
        <authorList>
            <consortium name="Pathogen Informatics"/>
        </authorList>
    </citation>
    <scope>NUCLEOTIDE SEQUENCE [LARGE SCALE GENOMIC DNA]</scope>
</reference>
<feature type="domain" description="G-protein coupled receptors family 1 profile" evidence="6">
    <location>
        <begin position="44"/>
        <end position="335"/>
    </location>
</feature>
<dbReference type="SUPFAM" id="SSF81321">
    <property type="entry name" value="Family A G protein-coupled receptor-like"/>
    <property type="match status" value="1"/>
</dbReference>
<dbReference type="CDD" id="cd14978">
    <property type="entry name" value="7tmA_FMRFamide_R-like"/>
    <property type="match status" value="1"/>
</dbReference>
<evidence type="ECO:0000313" key="9">
    <source>
        <dbReference type="WBParaSite" id="TCLT_0000270601-mRNA-1"/>
    </source>
</evidence>
<dbReference type="EMBL" id="UYYF01000648">
    <property type="protein sequence ID" value="VDM98809.1"/>
    <property type="molecule type" value="Genomic_DNA"/>
</dbReference>
<dbReference type="WBParaSite" id="TCLT_0000270601-mRNA-1">
    <property type="protein sequence ID" value="TCLT_0000270601-mRNA-1"/>
    <property type="gene ID" value="TCLT_0000270601"/>
</dbReference>
<evidence type="ECO:0000256" key="3">
    <source>
        <dbReference type="ARBA" id="ARBA00022989"/>
    </source>
</evidence>
<keyword evidence="3 5" id="KW-1133">Transmembrane helix</keyword>
<feature type="transmembrane region" description="Helical" evidence="5">
    <location>
        <begin position="149"/>
        <end position="170"/>
    </location>
</feature>
<feature type="transmembrane region" description="Helical" evidence="5">
    <location>
        <begin position="203"/>
        <end position="228"/>
    </location>
</feature>
<dbReference type="PROSITE" id="PS50262">
    <property type="entry name" value="G_PROTEIN_RECEP_F1_2"/>
    <property type="match status" value="1"/>
</dbReference>
<feature type="transmembrane region" description="Helical" evidence="5">
    <location>
        <begin position="102"/>
        <end position="129"/>
    </location>
</feature>
<dbReference type="Proteomes" id="UP000276776">
    <property type="component" value="Unassembled WGS sequence"/>
</dbReference>
<dbReference type="PANTHER" id="PTHR46273:SF7">
    <property type="entry name" value="G PROTEIN-COUPLED RECEPTOR EGL-6 ISOFORM B"/>
    <property type="match status" value="1"/>
</dbReference>
<dbReference type="InterPro" id="IPR019427">
    <property type="entry name" value="7TM_GPCR_serpentine_rcpt_Srw"/>
</dbReference>
<evidence type="ECO:0000313" key="7">
    <source>
        <dbReference type="EMBL" id="VDM98809.1"/>
    </source>
</evidence>